<dbReference type="AlphaFoldDB" id="A0A166SR17"/>
<accession>A0A166SR17</accession>
<proteinExistence type="predicted"/>
<evidence type="ECO:0000313" key="2">
    <source>
        <dbReference type="EMBL" id="KZL71079.1"/>
    </source>
</evidence>
<dbReference type="PANTHER" id="PTHR33112">
    <property type="entry name" value="DOMAIN PROTEIN, PUTATIVE-RELATED"/>
    <property type="match status" value="1"/>
</dbReference>
<dbReference type="Pfam" id="PF06985">
    <property type="entry name" value="HET"/>
    <property type="match status" value="1"/>
</dbReference>
<name>A0A166SR17_9PEZI</name>
<dbReference type="PANTHER" id="PTHR33112:SF11">
    <property type="entry name" value="HETEROKARYON INCOMPATIBILITY DOMAIN-CONTAINING PROTEIN"/>
    <property type="match status" value="1"/>
</dbReference>
<keyword evidence="3" id="KW-1185">Reference proteome</keyword>
<protein>
    <submittedName>
        <fullName evidence="2">Heterokaryon incompatibility protein</fullName>
    </submittedName>
</protein>
<dbReference type="Proteomes" id="UP000076552">
    <property type="component" value="Unassembled WGS sequence"/>
</dbReference>
<dbReference type="EMBL" id="LFIV01000079">
    <property type="protein sequence ID" value="KZL71079.1"/>
    <property type="molecule type" value="Genomic_DNA"/>
</dbReference>
<evidence type="ECO:0000313" key="3">
    <source>
        <dbReference type="Proteomes" id="UP000076552"/>
    </source>
</evidence>
<feature type="domain" description="Heterokaryon incompatibility" evidence="1">
    <location>
        <begin position="65"/>
        <end position="214"/>
    </location>
</feature>
<gene>
    <name evidence="2" type="ORF">CT0861_03015</name>
</gene>
<dbReference type="InterPro" id="IPR010730">
    <property type="entry name" value="HET"/>
</dbReference>
<reference evidence="2 3" key="1">
    <citation type="submission" date="2015-06" db="EMBL/GenBank/DDBJ databases">
        <title>Survival trade-offs in plant roots during colonization by closely related pathogenic and mutualistic fungi.</title>
        <authorList>
            <person name="Hacquard S."/>
            <person name="Kracher B."/>
            <person name="Hiruma K."/>
            <person name="Weinman A."/>
            <person name="Muench P."/>
            <person name="Garrido Oter R."/>
            <person name="Ver Loren van Themaat E."/>
            <person name="Dallerey J.-F."/>
            <person name="Damm U."/>
            <person name="Henrissat B."/>
            <person name="Lespinet O."/>
            <person name="Thon M."/>
            <person name="Kemen E."/>
            <person name="McHardy A.C."/>
            <person name="Schulze-Lefert P."/>
            <person name="O'Connell R.J."/>
        </authorList>
    </citation>
    <scope>NUCLEOTIDE SEQUENCE [LARGE SCALE GENOMIC DNA]</scope>
    <source>
        <strain evidence="2 3">0861</strain>
    </source>
</reference>
<evidence type="ECO:0000259" key="1">
    <source>
        <dbReference type="Pfam" id="PF06985"/>
    </source>
</evidence>
<dbReference type="STRING" id="708197.A0A166SR17"/>
<organism evidence="2 3">
    <name type="scientific">Colletotrichum tofieldiae</name>
    <dbReference type="NCBI Taxonomy" id="708197"/>
    <lineage>
        <taxon>Eukaryota</taxon>
        <taxon>Fungi</taxon>
        <taxon>Dikarya</taxon>
        <taxon>Ascomycota</taxon>
        <taxon>Pezizomycotina</taxon>
        <taxon>Sordariomycetes</taxon>
        <taxon>Hypocreomycetidae</taxon>
        <taxon>Glomerellales</taxon>
        <taxon>Glomerellaceae</taxon>
        <taxon>Colletotrichum</taxon>
        <taxon>Colletotrichum spaethianum species complex</taxon>
    </lineage>
</organism>
<sequence>MTPCTSILDNPEPLASWISNCAQNHQQCRNQSREKWYPTRLLHISNGGRSARLILTKDTPPLHPYITLSHRWGKVQYDKLTSETIHGFQSCVDIPKLPKVFQDSIALSWHLGIHYLWIDSLCIKQDPDLSDWKTEALLMQKVYSHSMLNLSASHLGEEGNEPLHLPRPWDLFRPTKVIMEVDRLRKPYWLIDGEIWKDEIEEAPLIQRAWVFQERFLAPRVLHFGKRQLAWECNQLTALEMFPAGVPSILLSQSKSDILSALIGDQSQGEPAKKLFREAWSFVVAQYSRCKLTKKEDKLIAFNGFAKMVEACTRNEYIAGTWKNTLLYDLGWYRAGTDSEKWAASNTSYRAPSWSWMAVEGEVFLPSASEDVVEHFATILTYPKSEDVGTSAFQARGQIQLQCVPLMLSSIKWIGDTIAEFEVAGILDPIWTWKGLKKR</sequence>
<comment type="caution">
    <text evidence="2">The sequence shown here is derived from an EMBL/GenBank/DDBJ whole genome shotgun (WGS) entry which is preliminary data.</text>
</comment>